<gene>
    <name evidence="5" type="ORF">NE630_01530</name>
</gene>
<dbReference type="InterPro" id="IPR051158">
    <property type="entry name" value="Metallophosphoesterase_sf"/>
</dbReference>
<protein>
    <submittedName>
        <fullName evidence="5">Metallophosphoesterase</fullName>
    </submittedName>
</protein>
<feature type="transmembrane region" description="Helical" evidence="3">
    <location>
        <begin position="102"/>
        <end position="125"/>
    </location>
</feature>
<comment type="caution">
    <text evidence="5">The sequence shown here is derived from an EMBL/GenBank/DDBJ whole genome shotgun (WGS) entry which is preliminary data.</text>
</comment>
<dbReference type="Proteomes" id="UP001205919">
    <property type="component" value="Unassembled WGS sequence"/>
</dbReference>
<dbReference type="InterPro" id="IPR029052">
    <property type="entry name" value="Metallo-depent_PP-like"/>
</dbReference>
<evidence type="ECO:0000313" key="5">
    <source>
        <dbReference type="EMBL" id="MCQ4813101.1"/>
    </source>
</evidence>
<evidence type="ECO:0000256" key="3">
    <source>
        <dbReference type="SAM" id="Phobius"/>
    </source>
</evidence>
<keyword evidence="3" id="KW-0812">Transmembrane</keyword>
<accession>A0AAW5JXJ6</accession>
<dbReference type="SUPFAM" id="SSF56300">
    <property type="entry name" value="Metallo-dependent phosphatases"/>
    <property type="match status" value="1"/>
</dbReference>
<reference evidence="5 6" key="1">
    <citation type="submission" date="2022-06" db="EMBL/GenBank/DDBJ databases">
        <title>Isolation of gut microbiota from human fecal samples.</title>
        <authorList>
            <person name="Pamer E.G."/>
            <person name="Barat B."/>
            <person name="Waligurski E."/>
            <person name="Medina S."/>
            <person name="Paddock L."/>
            <person name="Mostad J."/>
        </authorList>
    </citation>
    <scope>NUCLEOTIDE SEQUENCE [LARGE SCALE GENOMIC DNA]</scope>
    <source>
        <strain evidence="5 6">DFI.9.90</strain>
    </source>
</reference>
<dbReference type="AlphaFoldDB" id="A0AAW5JXJ6"/>
<dbReference type="RefSeq" id="WP_034443816.1">
    <property type="nucleotide sequence ID" value="NZ_CATXDJ010000023.1"/>
</dbReference>
<dbReference type="EMBL" id="JANFYT010000002">
    <property type="protein sequence ID" value="MCQ4813101.1"/>
    <property type="molecule type" value="Genomic_DNA"/>
</dbReference>
<feature type="transmembrane region" description="Helical" evidence="3">
    <location>
        <begin position="12"/>
        <end position="40"/>
    </location>
</feature>
<dbReference type="GO" id="GO:0016020">
    <property type="term" value="C:membrane"/>
    <property type="evidence" value="ECO:0007669"/>
    <property type="project" value="GOC"/>
</dbReference>
<dbReference type="CDD" id="cd07385">
    <property type="entry name" value="MPP_YkuE_C"/>
    <property type="match status" value="1"/>
</dbReference>
<keyword evidence="3" id="KW-1133">Transmembrane helix</keyword>
<dbReference type="PANTHER" id="PTHR31302:SF31">
    <property type="entry name" value="PHOSPHODIESTERASE YAEI"/>
    <property type="match status" value="1"/>
</dbReference>
<dbReference type="GeneID" id="95757001"/>
<dbReference type="GO" id="GO:0008758">
    <property type="term" value="F:UDP-2,3-diacylglucosamine hydrolase activity"/>
    <property type="evidence" value="ECO:0007669"/>
    <property type="project" value="TreeGrafter"/>
</dbReference>
<evidence type="ECO:0000259" key="4">
    <source>
        <dbReference type="Pfam" id="PF00149"/>
    </source>
</evidence>
<keyword evidence="3" id="KW-0472">Membrane</keyword>
<evidence type="ECO:0000313" key="6">
    <source>
        <dbReference type="Proteomes" id="UP001205919"/>
    </source>
</evidence>
<evidence type="ECO:0000256" key="1">
    <source>
        <dbReference type="ARBA" id="ARBA00022723"/>
    </source>
</evidence>
<feature type="transmembrane region" description="Helical" evidence="3">
    <location>
        <begin position="60"/>
        <end position="81"/>
    </location>
</feature>
<keyword evidence="6" id="KW-1185">Reference proteome</keyword>
<keyword evidence="2" id="KW-0378">Hydrolase</keyword>
<keyword evidence="1" id="KW-0479">Metal-binding</keyword>
<dbReference type="Gene3D" id="3.60.21.10">
    <property type="match status" value="1"/>
</dbReference>
<dbReference type="GO" id="GO:0046872">
    <property type="term" value="F:metal ion binding"/>
    <property type="evidence" value="ECO:0007669"/>
    <property type="project" value="UniProtKB-KW"/>
</dbReference>
<dbReference type="InterPro" id="IPR004843">
    <property type="entry name" value="Calcineurin-like_PHP"/>
</dbReference>
<dbReference type="Pfam" id="PF00149">
    <property type="entry name" value="Metallophos"/>
    <property type="match status" value="1"/>
</dbReference>
<dbReference type="PANTHER" id="PTHR31302">
    <property type="entry name" value="TRANSMEMBRANE PROTEIN WITH METALLOPHOSPHOESTERASE DOMAIN-RELATED"/>
    <property type="match status" value="1"/>
</dbReference>
<name>A0AAW5JXJ6_9BACT</name>
<organism evidence="5 6">
    <name type="scientific">Cloacibacillus evryensis</name>
    <dbReference type="NCBI Taxonomy" id="508460"/>
    <lineage>
        <taxon>Bacteria</taxon>
        <taxon>Thermotogati</taxon>
        <taxon>Synergistota</taxon>
        <taxon>Synergistia</taxon>
        <taxon>Synergistales</taxon>
        <taxon>Synergistaceae</taxon>
        <taxon>Cloacibacillus</taxon>
    </lineage>
</organism>
<feature type="domain" description="Calcineurin-like phosphoesterase" evidence="4">
    <location>
        <begin position="150"/>
        <end position="319"/>
    </location>
</feature>
<sequence>MFRWIPLSLFIYVWLRLILPLPLGLTAKAALFAVLCAASLKQQFFVSVGGSFFSPELPRWLIELYGAAFGALFLLFVFTLLKDILMIVLALARIFLPAAPRLPASAGAALILAVIAVSVSVYGTYEAQRLPRVNETEVSLPGLPPELRGFKIALLSDIHISASRRADYAAELVKRVNALSPDAVLIAGDFIDGVVRDRSADIAPLSGLSAPRGIYGVLGNHEYYFNAGEWKAYIEETLGIKILLNEHAMIGRGGKNIAVAGVADLAALRFADAEAPDAEKALSGIPENVPKIILDHQPGAARRNAAAGADLQLSGHTHGGMVPGLAAVVKRFNGGFVSGWYDVGKMKLYVSPGTGIWNGFLLRIGVPAEITVMRLRGEES</sequence>
<evidence type="ECO:0000256" key="2">
    <source>
        <dbReference type="ARBA" id="ARBA00022801"/>
    </source>
</evidence>
<proteinExistence type="predicted"/>
<dbReference type="GO" id="GO:0009245">
    <property type="term" value="P:lipid A biosynthetic process"/>
    <property type="evidence" value="ECO:0007669"/>
    <property type="project" value="TreeGrafter"/>
</dbReference>